<comment type="caution">
    <text evidence="1">The sequence shown here is derived from an EMBL/GenBank/DDBJ whole genome shotgun (WGS) entry which is preliminary data.</text>
</comment>
<gene>
    <name evidence="1" type="ORF">J2S07_002206</name>
</gene>
<sequence>MKIAYMITILLALQMLFGCKKDIPEPEMQFKVIPMATVHAEDDLPVLMEKGQDRFMVQHHIKEDRVFVECILPDITFRENSPNQGKIILYVDGKKKEEITTAAFIIKGLPEGNHQIRLEVVNLKNEPYHLQKEFTVSIP</sequence>
<proteinExistence type="predicted"/>
<name>A0ABT9V4L3_9BACL</name>
<keyword evidence="2" id="KW-1185">Reference proteome</keyword>
<accession>A0ABT9V4L3</accession>
<dbReference type="PROSITE" id="PS51257">
    <property type="entry name" value="PROKAR_LIPOPROTEIN"/>
    <property type="match status" value="1"/>
</dbReference>
<reference evidence="1 2" key="1">
    <citation type="submission" date="2023-07" db="EMBL/GenBank/DDBJ databases">
        <title>Genomic Encyclopedia of Type Strains, Phase IV (KMG-IV): sequencing the most valuable type-strain genomes for metagenomic binning, comparative biology and taxonomic classification.</title>
        <authorList>
            <person name="Goeker M."/>
        </authorList>
    </citation>
    <scope>NUCLEOTIDE SEQUENCE [LARGE SCALE GENOMIC DNA]</scope>
    <source>
        <strain evidence="1 2">DSM 23948</strain>
    </source>
</reference>
<evidence type="ECO:0000313" key="1">
    <source>
        <dbReference type="EMBL" id="MDQ0155888.1"/>
    </source>
</evidence>
<protein>
    <recommendedName>
        <fullName evidence="3">Lipoprotein</fullName>
    </recommendedName>
</protein>
<evidence type="ECO:0000313" key="2">
    <source>
        <dbReference type="Proteomes" id="UP001231362"/>
    </source>
</evidence>
<dbReference type="RefSeq" id="WP_307150414.1">
    <property type="nucleotide sequence ID" value="NZ_JAUSTU010000009.1"/>
</dbReference>
<organism evidence="1 2">
    <name type="scientific">Anoxybacillus andreesenii</name>
    <dbReference type="NCBI Taxonomy" id="1325932"/>
    <lineage>
        <taxon>Bacteria</taxon>
        <taxon>Bacillati</taxon>
        <taxon>Bacillota</taxon>
        <taxon>Bacilli</taxon>
        <taxon>Bacillales</taxon>
        <taxon>Anoxybacillaceae</taxon>
        <taxon>Anoxybacillus</taxon>
    </lineage>
</organism>
<evidence type="ECO:0008006" key="3">
    <source>
        <dbReference type="Google" id="ProtNLM"/>
    </source>
</evidence>
<dbReference type="EMBL" id="JAUSTU010000009">
    <property type="protein sequence ID" value="MDQ0155888.1"/>
    <property type="molecule type" value="Genomic_DNA"/>
</dbReference>
<dbReference type="Proteomes" id="UP001231362">
    <property type="component" value="Unassembled WGS sequence"/>
</dbReference>